<keyword evidence="3" id="KW-0732">Signal</keyword>
<dbReference type="GO" id="GO:0016787">
    <property type="term" value="F:hydrolase activity"/>
    <property type="evidence" value="ECO:0007669"/>
    <property type="project" value="UniProtKB-KW"/>
</dbReference>
<evidence type="ECO:0000256" key="1">
    <source>
        <dbReference type="ARBA" id="ARBA00022801"/>
    </source>
</evidence>
<keyword evidence="5" id="KW-1185">Reference proteome</keyword>
<proteinExistence type="predicted"/>
<dbReference type="GO" id="GO:0005975">
    <property type="term" value="P:carbohydrate metabolic process"/>
    <property type="evidence" value="ECO:0007669"/>
    <property type="project" value="InterPro"/>
</dbReference>
<name>A0A4Q1CD55_9BACT</name>
<dbReference type="Proteomes" id="UP000290218">
    <property type="component" value="Unassembled WGS sequence"/>
</dbReference>
<dbReference type="InterPro" id="IPR008928">
    <property type="entry name" value="6-hairpin_glycosidase_sf"/>
</dbReference>
<sequence>MPRLAVLCSAAVLVAPLNAEGPFRNRDNPDLHDEAEGTYPVPYHLPKPEEITAVLERIHANLDRAMATKVVNAKTGAEITDLTTFNADAVASQGERNGFHVMTYATGVTHAGMLAAADATGDARYRDFVARHVEFLGRTIPYFRAQAEQIGAKNSSYRRLFDTNSLDDSGSMCAALIKARFAGIGPDLRPEIKHWADYIRFKEIRIADGTVARHRPQPESLWADDAYMCIPALAQMGRLTGDRAWFDEAAKQAVQIARHLFNPTVGLYMHGRHLNQPLTAEFRWGRANGWVILAQCELLDVLPQDHPLRPEILATYRRHVQALAELQSGAGLWHQLLDKPDSYLESSCTAMFVYAIAHGINRGWISPVTYGSVAQAGWLGLAQQVNAQGQIEGSCVGTTLASDHVYYYNRPTSAHHGHAYGPVLMAGAEMLRLYRNQGKLFDIKLQFRTYHFVPKKS</sequence>
<gene>
    <name evidence="4" type="ORF">ESB00_02875</name>
</gene>
<reference evidence="4 5" key="1">
    <citation type="submission" date="2019-01" db="EMBL/GenBank/DDBJ databases">
        <title>Lacunisphaera sp. strain TWA-58.</title>
        <authorList>
            <person name="Chen W.-M."/>
        </authorList>
    </citation>
    <scope>NUCLEOTIDE SEQUENCE [LARGE SCALE GENOMIC DNA]</scope>
    <source>
        <strain evidence="4 5">TWA-58</strain>
    </source>
</reference>
<evidence type="ECO:0000313" key="5">
    <source>
        <dbReference type="Proteomes" id="UP000290218"/>
    </source>
</evidence>
<dbReference type="PANTHER" id="PTHR33886:SF8">
    <property type="entry name" value="UNSATURATED RHAMNOGALACTURONAN HYDROLASE (EUROFUNG)"/>
    <property type="match status" value="1"/>
</dbReference>
<protein>
    <submittedName>
        <fullName evidence="4">Glycoside hydrolase family 88 protein</fullName>
    </submittedName>
</protein>
<evidence type="ECO:0000313" key="4">
    <source>
        <dbReference type="EMBL" id="RXK56901.1"/>
    </source>
</evidence>
<dbReference type="SUPFAM" id="SSF48208">
    <property type="entry name" value="Six-hairpin glycosidases"/>
    <property type="match status" value="1"/>
</dbReference>
<feature type="chain" id="PRO_5020189719" evidence="3">
    <location>
        <begin position="20"/>
        <end position="457"/>
    </location>
</feature>
<dbReference type="Pfam" id="PF07470">
    <property type="entry name" value="Glyco_hydro_88"/>
    <property type="match status" value="1"/>
</dbReference>
<dbReference type="InterPro" id="IPR010905">
    <property type="entry name" value="Glyco_hydro_88"/>
</dbReference>
<comment type="caution">
    <text evidence="4">The sequence shown here is derived from an EMBL/GenBank/DDBJ whole genome shotgun (WGS) entry which is preliminary data.</text>
</comment>
<dbReference type="InterPro" id="IPR012341">
    <property type="entry name" value="6hp_glycosidase-like_sf"/>
</dbReference>
<accession>A0A4Q1CD55</accession>
<organism evidence="4 5">
    <name type="scientific">Oleiharenicola lentus</name>
    <dbReference type="NCBI Taxonomy" id="2508720"/>
    <lineage>
        <taxon>Bacteria</taxon>
        <taxon>Pseudomonadati</taxon>
        <taxon>Verrucomicrobiota</taxon>
        <taxon>Opitutia</taxon>
        <taxon>Opitutales</taxon>
        <taxon>Opitutaceae</taxon>
        <taxon>Oleiharenicola</taxon>
    </lineage>
</organism>
<dbReference type="OrthoDB" id="9807186at2"/>
<feature type="region of interest" description="Disordered" evidence="2">
    <location>
        <begin position="22"/>
        <end position="42"/>
    </location>
</feature>
<feature type="compositionally biased region" description="Basic and acidic residues" evidence="2">
    <location>
        <begin position="23"/>
        <end position="35"/>
    </location>
</feature>
<keyword evidence="1 4" id="KW-0378">Hydrolase</keyword>
<dbReference type="PANTHER" id="PTHR33886">
    <property type="entry name" value="UNSATURATED RHAMNOGALACTURONAN HYDROLASE (EUROFUNG)"/>
    <property type="match status" value="1"/>
</dbReference>
<dbReference type="InterPro" id="IPR052043">
    <property type="entry name" value="PolySaccharide_Degr_Enz"/>
</dbReference>
<dbReference type="Gene3D" id="1.50.10.10">
    <property type="match status" value="1"/>
</dbReference>
<dbReference type="EMBL" id="SDHX01000001">
    <property type="protein sequence ID" value="RXK56901.1"/>
    <property type="molecule type" value="Genomic_DNA"/>
</dbReference>
<evidence type="ECO:0000256" key="3">
    <source>
        <dbReference type="SAM" id="SignalP"/>
    </source>
</evidence>
<dbReference type="AlphaFoldDB" id="A0A4Q1CD55"/>
<feature type="signal peptide" evidence="3">
    <location>
        <begin position="1"/>
        <end position="19"/>
    </location>
</feature>
<evidence type="ECO:0000256" key="2">
    <source>
        <dbReference type="SAM" id="MobiDB-lite"/>
    </source>
</evidence>